<dbReference type="PANTHER" id="PTHR47046">
    <property type="entry name" value="SUCCINATE DEHYDROGENASE ASSEMBLY FACTOR 1, MITOCHONDRIAL"/>
    <property type="match status" value="1"/>
</dbReference>
<organism evidence="7 8">
    <name type="scientific">Patiria miniata</name>
    <name type="common">Bat star</name>
    <name type="synonym">Asterina miniata</name>
    <dbReference type="NCBI Taxonomy" id="46514"/>
    <lineage>
        <taxon>Eukaryota</taxon>
        <taxon>Metazoa</taxon>
        <taxon>Echinodermata</taxon>
        <taxon>Eleutherozoa</taxon>
        <taxon>Asterozoa</taxon>
        <taxon>Asteroidea</taxon>
        <taxon>Valvatacea</taxon>
        <taxon>Valvatida</taxon>
        <taxon>Asterinidae</taxon>
        <taxon>Patiria</taxon>
    </lineage>
</organism>
<feature type="compositionally biased region" description="Polar residues" evidence="5">
    <location>
        <begin position="84"/>
        <end position="93"/>
    </location>
</feature>
<dbReference type="RefSeq" id="XP_038071717.1">
    <property type="nucleotide sequence ID" value="XM_038215789.1"/>
</dbReference>
<dbReference type="Pfam" id="PF05347">
    <property type="entry name" value="Complex1_LYR"/>
    <property type="match status" value="1"/>
</dbReference>
<evidence type="ECO:0000256" key="5">
    <source>
        <dbReference type="SAM" id="MobiDB-lite"/>
    </source>
</evidence>
<name>A0A914B6H0_PATMI</name>
<proteinExistence type="inferred from homology"/>
<evidence type="ECO:0000256" key="3">
    <source>
        <dbReference type="ARBA" id="ARBA00023186"/>
    </source>
</evidence>
<reference evidence="7" key="1">
    <citation type="submission" date="2022-11" db="UniProtKB">
        <authorList>
            <consortium name="EnsemblMetazoa"/>
        </authorList>
    </citation>
    <scope>IDENTIFICATION</scope>
</reference>
<evidence type="ECO:0000256" key="2">
    <source>
        <dbReference type="ARBA" id="ARBA00023128"/>
    </source>
</evidence>
<dbReference type="GO" id="GO:0005759">
    <property type="term" value="C:mitochondrial matrix"/>
    <property type="evidence" value="ECO:0007669"/>
    <property type="project" value="UniProtKB-SubCell"/>
</dbReference>
<dbReference type="OMA" id="VEMYSSP"/>
<feature type="domain" description="Complex 1 LYR protein" evidence="6">
    <location>
        <begin position="10"/>
        <end position="64"/>
    </location>
</feature>
<dbReference type="GeneID" id="119740465"/>
<comment type="subcellular location">
    <subcellularLocation>
        <location evidence="1">Mitochondrion matrix</location>
    </subcellularLocation>
</comment>
<keyword evidence="2" id="KW-0496">Mitochondrion</keyword>
<keyword evidence="8" id="KW-1185">Reference proteome</keyword>
<evidence type="ECO:0000256" key="1">
    <source>
        <dbReference type="ARBA" id="ARBA00004305"/>
    </source>
</evidence>
<dbReference type="InterPro" id="IPR045295">
    <property type="entry name" value="Complex1_LYR_SDHAF1_LYRM8"/>
</dbReference>
<feature type="region of interest" description="Disordered" evidence="5">
    <location>
        <begin position="73"/>
        <end position="93"/>
    </location>
</feature>
<dbReference type="OrthoDB" id="273010at2759"/>
<dbReference type="EnsemblMetazoa" id="XM_038215790.1">
    <property type="protein sequence ID" value="XP_038071718.1"/>
    <property type="gene ID" value="LOC119740465"/>
</dbReference>
<dbReference type="GO" id="GO:0034553">
    <property type="term" value="P:mitochondrial respiratory chain complex II assembly"/>
    <property type="evidence" value="ECO:0007669"/>
    <property type="project" value="InterPro"/>
</dbReference>
<dbReference type="RefSeq" id="XP_038071719.1">
    <property type="nucleotide sequence ID" value="XM_038215791.1"/>
</dbReference>
<dbReference type="AlphaFoldDB" id="A0A914B6H0"/>
<comment type="similarity">
    <text evidence="4">Belongs to the complex I LYR family. SDHAF1 subfamily.</text>
</comment>
<dbReference type="CDD" id="cd20268">
    <property type="entry name" value="Complex1_LYR_SDHAF1_LYRM8"/>
    <property type="match status" value="1"/>
</dbReference>
<dbReference type="EnsemblMetazoa" id="XM_038215789.1">
    <property type="protein sequence ID" value="XP_038071717.1"/>
    <property type="gene ID" value="LOC119740465"/>
</dbReference>
<accession>A0A914B6H0</accession>
<dbReference type="EnsemblMetazoa" id="XM_038215791.1">
    <property type="protein sequence ID" value="XP_038071719.1"/>
    <property type="gene ID" value="LOC119740465"/>
</dbReference>
<dbReference type="PANTHER" id="PTHR47046:SF1">
    <property type="entry name" value="SUCCINATE DEHYDROGENASE ASSEMBLY FACTOR 1, MITOCHONDRIAL"/>
    <property type="match status" value="1"/>
</dbReference>
<evidence type="ECO:0000313" key="8">
    <source>
        <dbReference type="Proteomes" id="UP000887568"/>
    </source>
</evidence>
<dbReference type="Proteomes" id="UP000887568">
    <property type="component" value="Unplaced"/>
</dbReference>
<evidence type="ECO:0000256" key="4">
    <source>
        <dbReference type="ARBA" id="ARBA00025715"/>
    </source>
</evidence>
<protein>
    <recommendedName>
        <fullName evidence="6">Complex 1 LYR protein domain-containing protein</fullName>
    </recommendedName>
</protein>
<dbReference type="InterPro" id="IPR052687">
    <property type="entry name" value="SDHAF1"/>
</dbReference>
<evidence type="ECO:0000259" key="6">
    <source>
        <dbReference type="Pfam" id="PF05347"/>
    </source>
</evidence>
<dbReference type="RefSeq" id="XP_038071718.1">
    <property type="nucleotide sequence ID" value="XM_038215790.1"/>
</dbReference>
<sequence>MAGRHSRLQRQILQLYKQFLRLAEQKPGLDAHVRQEFRRWAALERTDVQRIEYLLRRGQRQLGMLQTGGVDRAGSFVKEKDGQPASTTSTEKS</sequence>
<dbReference type="InterPro" id="IPR008011">
    <property type="entry name" value="Complex1_LYR_dom"/>
</dbReference>
<keyword evidence="3" id="KW-0143">Chaperone</keyword>
<evidence type="ECO:0000313" key="7">
    <source>
        <dbReference type="EnsemblMetazoa" id="XP_038071718.1"/>
    </source>
</evidence>